<dbReference type="GO" id="GO:0005886">
    <property type="term" value="C:plasma membrane"/>
    <property type="evidence" value="ECO:0007669"/>
    <property type="project" value="UniProtKB-SubCell"/>
</dbReference>
<evidence type="ECO:0000256" key="6">
    <source>
        <dbReference type="SAM" id="Phobius"/>
    </source>
</evidence>
<evidence type="ECO:0000313" key="7">
    <source>
        <dbReference type="EMBL" id="RJF73128.1"/>
    </source>
</evidence>
<accession>A0A418VAI1</accession>
<proteinExistence type="predicted"/>
<name>A0A418VAI1_9DEIO</name>
<dbReference type="RefSeq" id="WP_119765861.1">
    <property type="nucleotide sequence ID" value="NZ_QYUJ01000014.1"/>
</dbReference>
<comment type="subcellular location">
    <subcellularLocation>
        <location evidence="1">Cell membrane</location>
        <topology evidence="1">Multi-pass membrane protein</topology>
    </subcellularLocation>
</comment>
<protein>
    <submittedName>
        <fullName evidence="7">CidA/LrgA family protein</fullName>
    </submittedName>
</protein>
<dbReference type="AlphaFoldDB" id="A0A418VAI1"/>
<dbReference type="InterPro" id="IPR005538">
    <property type="entry name" value="LrgA/CidA"/>
</dbReference>
<dbReference type="PANTHER" id="PTHR33931">
    <property type="entry name" value="HOLIN-LIKE PROTEIN CIDA-RELATED"/>
    <property type="match status" value="1"/>
</dbReference>
<keyword evidence="3 6" id="KW-0812">Transmembrane</keyword>
<dbReference type="Proteomes" id="UP000286287">
    <property type="component" value="Unassembled WGS sequence"/>
</dbReference>
<dbReference type="EMBL" id="QYUJ01000014">
    <property type="protein sequence ID" value="RJF73128.1"/>
    <property type="molecule type" value="Genomic_DNA"/>
</dbReference>
<evidence type="ECO:0000313" key="8">
    <source>
        <dbReference type="Proteomes" id="UP000286287"/>
    </source>
</evidence>
<keyword evidence="8" id="KW-1185">Reference proteome</keyword>
<sequence length="128" mass="13434">MNTPEPESITAHLPQPVRFTLGLGILSGFAALGLGLTHLLHLPLPGSVLGLLLLWVALGTRLIRLHWIEDAADGLLAVLGLLFVPATVGFIDFLGAGTQWLVWLFVMTAALLVGAGSAALIASRLVKP</sequence>
<dbReference type="PANTHER" id="PTHR33931:SF2">
    <property type="entry name" value="HOLIN-LIKE PROTEIN CIDA"/>
    <property type="match status" value="1"/>
</dbReference>
<feature type="transmembrane region" description="Helical" evidence="6">
    <location>
        <begin position="100"/>
        <end position="122"/>
    </location>
</feature>
<dbReference type="Pfam" id="PF03788">
    <property type="entry name" value="LrgA"/>
    <property type="match status" value="1"/>
</dbReference>
<comment type="caution">
    <text evidence="7">The sequence shown here is derived from an EMBL/GenBank/DDBJ whole genome shotgun (WGS) entry which is preliminary data.</text>
</comment>
<keyword evidence="4 6" id="KW-1133">Transmembrane helix</keyword>
<keyword evidence="2" id="KW-1003">Cell membrane</keyword>
<evidence type="ECO:0000256" key="1">
    <source>
        <dbReference type="ARBA" id="ARBA00004651"/>
    </source>
</evidence>
<keyword evidence="5 6" id="KW-0472">Membrane</keyword>
<feature type="transmembrane region" description="Helical" evidence="6">
    <location>
        <begin position="21"/>
        <end position="40"/>
    </location>
</feature>
<dbReference type="OrthoDB" id="73102at2"/>
<reference evidence="7 8" key="1">
    <citation type="submission" date="2018-09" db="EMBL/GenBank/DDBJ databases">
        <authorList>
            <person name="Zhu H."/>
        </authorList>
    </citation>
    <scope>NUCLEOTIDE SEQUENCE [LARGE SCALE GENOMIC DNA]</scope>
    <source>
        <strain evidence="7 8">K2S05-167</strain>
    </source>
</reference>
<gene>
    <name evidence="7" type="ORF">D3875_17825</name>
</gene>
<feature type="transmembrane region" description="Helical" evidence="6">
    <location>
        <begin position="75"/>
        <end position="94"/>
    </location>
</feature>
<evidence type="ECO:0000256" key="2">
    <source>
        <dbReference type="ARBA" id="ARBA00022475"/>
    </source>
</evidence>
<feature type="transmembrane region" description="Helical" evidence="6">
    <location>
        <begin position="46"/>
        <end position="63"/>
    </location>
</feature>
<evidence type="ECO:0000256" key="3">
    <source>
        <dbReference type="ARBA" id="ARBA00022692"/>
    </source>
</evidence>
<organism evidence="7 8">
    <name type="scientific">Deinococcus cavernae</name>
    <dbReference type="NCBI Taxonomy" id="2320857"/>
    <lineage>
        <taxon>Bacteria</taxon>
        <taxon>Thermotogati</taxon>
        <taxon>Deinococcota</taxon>
        <taxon>Deinococci</taxon>
        <taxon>Deinococcales</taxon>
        <taxon>Deinococcaceae</taxon>
        <taxon>Deinococcus</taxon>
    </lineage>
</organism>
<evidence type="ECO:0000256" key="4">
    <source>
        <dbReference type="ARBA" id="ARBA00022989"/>
    </source>
</evidence>
<evidence type="ECO:0000256" key="5">
    <source>
        <dbReference type="ARBA" id="ARBA00023136"/>
    </source>
</evidence>